<dbReference type="Proteomes" id="UP000663845">
    <property type="component" value="Unassembled WGS sequence"/>
</dbReference>
<dbReference type="InterPro" id="IPR013780">
    <property type="entry name" value="Glyco_hydro_b"/>
</dbReference>
<protein>
    <recommendedName>
        <fullName evidence="1">Glycosyl hydrolase family 31 C-terminal domain-containing protein</fullName>
    </recommendedName>
</protein>
<accession>A0A815GJT4</accession>
<dbReference type="Pfam" id="PF21365">
    <property type="entry name" value="Glyco_hydro_31_3rd"/>
    <property type="match status" value="1"/>
</dbReference>
<gene>
    <name evidence="2" type="ORF">JYZ213_LOCUS34415</name>
</gene>
<feature type="domain" description="Glycosyl hydrolase family 31 C-terminal" evidence="1">
    <location>
        <begin position="1"/>
        <end position="62"/>
    </location>
</feature>
<dbReference type="SUPFAM" id="SSF51011">
    <property type="entry name" value="Glycosyl hydrolase domain"/>
    <property type="match status" value="1"/>
</dbReference>
<evidence type="ECO:0000313" key="3">
    <source>
        <dbReference type="Proteomes" id="UP000663845"/>
    </source>
</evidence>
<reference evidence="2" key="1">
    <citation type="submission" date="2021-02" db="EMBL/GenBank/DDBJ databases">
        <authorList>
            <person name="Nowell W R."/>
        </authorList>
    </citation>
    <scope>NUCLEOTIDE SEQUENCE</scope>
</reference>
<dbReference type="EMBL" id="CAJNOG010000702">
    <property type="protein sequence ID" value="CAF1339535.1"/>
    <property type="molecule type" value="Genomic_DNA"/>
</dbReference>
<evidence type="ECO:0000313" key="2">
    <source>
        <dbReference type="EMBL" id="CAF1339535.1"/>
    </source>
</evidence>
<comment type="caution">
    <text evidence="2">The sequence shown here is derived from an EMBL/GenBank/DDBJ whole genome shotgun (WGS) entry which is preliminary data.</text>
</comment>
<proteinExistence type="predicted"/>
<name>A0A815GJT4_9BILA</name>
<dbReference type="AlphaFoldDB" id="A0A815GJT4"/>
<dbReference type="Gene3D" id="2.60.40.1180">
    <property type="entry name" value="Golgi alpha-mannosidase II"/>
    <property type="match status" value="1"/>
</dbReference>
<evidence type="ECO:0000259" key="1">
    <source>
        <dbReference type="Pfam" id="PF21365"/>
    </source>
</evidence>
<dbReference type="InterPro" id="IPR048395">
    <property type="entry name" value="Glyco_hydro_31_C"/>
</dbReference>
<organism evidence="2 3">
    <name type="scientific">Adineta steineri</name>
    <dbReference type="NCBI Taxonomy" id="433720"/>
    <lineage>
        <taxon>Eukaryota</taxon>
        <taxon>Metazoa</taxon>
        <taxon>Spiralia</taxon>
        <taxon>Gnathifera</taxon>
        <taxon>Rotifera</taxon>
        <taxon>Eurotatoria</taxon>
        <taxon>Bdelloidea</taxon>
        <taxon>Adinetida</taxon>
        <taxon>Adinetidae</taxon>
        <taxon>Adineta</taxon>
    </lineage>
</organism>
<sequence>MFGSDYLVAPIYTYQATSRSVYLPAIDKQNSVWQHYYTKRIYDGGQRYNISTTLNDFPLFVKIASNDIEILVY</sequence>
<dbReference type="PANTHER" id="PTHR43863:SF2">
    <property type="entry name" value="MALTASE-GLUCOAMYLASE"/>
    <property type="match status" value="1"/>
</dbReference>
<dbReference type="PANTHER" id="PTHR43863">
    <property type="entry name" value="HYDROLASE, PUTATIVE (AFU_ORTHOLOGUE AFUA_1G03140)-RELATED"/>
    <property type="match status" value="1"/>
</dbReference>
<dbReference type="InterPro" id="IPR051816">
    <property type="entry name" value="Glycosyl_Hydrolase_31"/>
</dbReference>